<feature type="transmembrane region" description="Helical" evidence="1">
    <location>
        <begin position="111"/>
        <end position="129"/>
    </location>
</feature>
<feature type="transmembrane region" description="Helical" evidence="1">
    <location>
        <begin position="141"/>
        <end position="161"/>
    </location>
</feature>
<gene>
    <name evidence="2" type="ORF">PEVE_00020525</name>
</gene>
<keyword evidence="1" id="KW-0812">Transmembrane</keyword>
<keyword evidence="3" id="KW-1185">Reference proteome</keyword>
<proteinExistence type="predicted"/>
<reference evidence="2 3" key="1">
    <citation type="submission" date="2022-05" db="EMBL/GenBank/DDBJ databases">
        <authorList>
            <consortium name="Genoscope - CEA"/>
            <person name="William W."/>
        </authorList>
    </citation>
    <scope>NUCLEOTIDE SEQUENCE [LARGE SCALE GENOMIC DNA]</scope>
</reference>
<sequence length="174" mass="20550">LLQRFRLEYHHEPLDLRQKLLTVPDQPVKINISKRVCLQWKAFHLLYKMRYILWVVALLGVCDVTKHGRHLGFFKKYKSDQPVKIKFFYHTCHDTSQVIITQFIAIYKKSYFTASILLANLFILYKILTALDAIQSEDSHFVIWFVHMMAGNSGLVTWSLLKGKRGINEDRKRP</sequence>
<feature type="non-terminal residue" evidence="2">
    <location>
        <position position="1"/>
    </location>
</feature>
<keyword evidence="1" id="KW-1133">Transmembrane helix</keyword>
<protein>
    <submittedName>
        <fullName evidence="2">Uncharacterized protein</fullName>
    </submittedName>
</protein>
<evidence type="ECO:0000313" key="3">
    <source>
        <dbReference type="Proteomes" id="UP001159427"/>
    </source>
</evidence>
<organism evidence="2 3">
    <name type="scientific">Porites evermanni</name>
    <dbReference type="NCBI Taxonomy" id="104178"/>
    <lineage>
        <taxon>Eukaryota</taxon>
        <taxon>Metazoa</taxon>
        <taxon>Cnidaria</taxon>
        <taxon>Anthozoa</taxon>
        <taxon>Hexacorallia</taxon>
        <taxon>Scleractinia</taxon>
        <taxon>Fungiina</taxon>
        <taxon>Poritidae</taxon>
        <taxon>Porites</taxon>
    </lineage>
</organism>
<feature type="non-terminal residue" evidence="2">
    <location>
        <position position="174"/>
    </location>
</feature>
<keyword evidence="1" id="KW-0472">Membrane</keyword>
<evidence type="ECO:0000313" key="2">
    <source>
        <dbReference type="EMBL" id="CAH3190492.1"/>
    </source>
</evidence>
<evidence type="ECO:0000256" key="1">
    <source>
        <dbReference type="SAM" id="Phobius"/>
    </source>
</evidence>
<comment type="caution">
    <text evidence="2">The sequence shown here is derived from an EMBL/GenBank/DDBJ whole genome shotgun (WGS) entry which is preliminary data.</text>
</comment>
<dbReference type="EMBL" id="CALNXI010002750">
    <property type="protein sequence ID" value="CAH3190492.1"/>
    <property type="molecule type" value="Genomic_DNA"/>
</dbReference>
<name>A0ABN8SHU3_9CNID</name>
<accession>A0ABN8SHU3</accession>
<dbReference type="Proteomes" id="UP001159427">
    <property type="component" value="Unassembled WGS sequence"/>
</dbReference>